<dbReference type="Pfam" id="PF11899">
    <property type="entry name" value="DUF3419"/>
    <property type="match status" value="1"/>
</dbReference>
<evidence type="ECO:0000313" key="2">
    <source>
        <dbReference type="Proteomes" id="UP000322214"/>
    </source>
</evidence>
<evidence type="ECO:0000313" key="1">
    <source>
        <dbReference type="EMBL" id="QEG22952.1"/>
    </source>
</evidence>
<gene>
    <name evidence="1" type="ORF">MFFC18_28400</name>
</gene>
<dbReference type="KEGG" id="mff:MFFC18_28400"/>
<dbReference type="AlphaFoldDB" id="A0A5B9PDH1"/>
<organism evidence="1 2">
    <name type="scientific">Mariniblastus fucicola</name>
    <dbReference type="NCBI Taxonomy" id="980251"/>
    <lineage>
        <taxon>Bacteria</taxon>
        <taxon>Pseudomonadati</taxon>
        <taxon>Planctomycetota</taxon>
        <taxon>Planctomycetia</taxon>
        <taxon>Pirellulales</taxon>
        <taxon>Pirellulaceae</taxon>
        <taxon>Mariniblastus</taxon>
    </lineage>
</organism>
<dbReference type="RefSeq" id="WP_075084993.1">
    <property type="nucleotide sequence ID" value="NZ_CP042912.1"/>
</dbReference>
<sequence>MTRQFFNQINYSSSNEDSEAELRVLSLSSADRVVCITGSGARTLDLLTAAPKKIVSVDFNPTQNHLLALKLAAYKTLDYADFLGFLGVRKSNQRLGLLPELLPLLPNDSEIWWRKHVKTIERGVLYCGTWEKLLRYMSKTTFLRQRKIDGLWNAKDLESQKEFWLQHWSGPFLKRFLRLLSNRFLWTRVIREPGAKLIPKDFDVGGYLSSCIEKMAFHSLIRENPYANLLFRGRYTGQCVLPLHLREENFEQLKRFADRVEIVSMPIDEFLNRSLEKFDAFSLSDFSSYAPPETYARIWESVLRSAAPKARFCERFFLVKLDQQESFGAFHRRIRSNKRLEEELAEIDHTCLYSFRAGFISED</sequence>
<dbReference type="Proteomes" id="UP000322214">
    <property type="component" value="Chromosome"/>
</dbReference>
<keyword evidence="2" id="KW-1185">Reference proteome</keyword>
<dbReference type="PANTHER" id="PTHR47473:SF1">
    <property type="entry name" value="METHYLTRANSFERASE DOMAIN-CONTAINING PROTEIN"/>
    <property type="match status" value="1"/>
</dbReference>
<dbReference type="PANTHER" id="PTHR47473">
    <property type="entry name" value="BTA1P"/>
    <property type="match status" value="1"/>
</dbReference>
<accession>A0A5B9PDH1</accession>
<evidence type="ECO:0008006" key="3">
    <source>
        <dbReference type="Google" id="ProtNLM"/>
    </source>
</evidence>
<dbReference type="EMBL" id="CP042912">
    <property type="protein sequence ID" value="QEG22952.1"/>
    <property type="molecule type" value="Genomic_DNA"/>
</dbReference>
<dbReference type="STRING" id="980251.GCA_001642875_02559"/>
<proteinExistence type="predicted"/>
<dbReference type="OrthoDB" id="1522784at2"/>
<protein>
    <recommendedName>
        <fullName evidence="3">S-adenosylmethionine:diacylglycerol 3-amino-3-carboxypropyl transferase</fullName>
    </recommendedName>
</protein>
<dbReference type="InterPro" id="IPR021829">
    <property type="entry name" value="DUF3419"/>
</dbReference>
<name>A0A5B9PDH1_9BACT</name>
<reference evidence="1 2" key="1">
    <citation type="submission" date="2019-08" db="EMBL/GenBank/DDBJ databases">
        <title>Deep-cultivation of Planctomycetes and their phenomic and genomic characterization uncovers novel biology.</title>
        <authorList>
            <person name="Wiegand S."/>
            <person name="Jogler M."/>
            <person name="Boedeker C."/>
            <person name="Pinto D."/>
            <person name="Vollmers J."/>
            <person name="Rivas-Marin E."/>
            <person name="Kohn T."/>
            <person name="Peeters S.H."/>
            <person name="Heuer A."/>
            <person name="Rast P."/>
            <person name="Oberbeckmann S."/>
            <person name="Bunk B."/>
            <person name="Jeske O."/>
            <person name="Meyerdierks A."/>
            <person name="Storesund J.E."/>
            <person name="Kallscheuer N."/>
            <person name="Luecker S."/>
            <person name="Lage O.M."/>
            <person name="Pohl T."/>
            <person name="Merkel B.J."/>
            <person name="Hornburger P."/>
            <person name="Mueller R.-W."/>
            <person name="Bruemmer F."/>
            <person name="Labrenz M."/>
            <person name="Spormann A.M."/>
            <person name="Op den Camp H."/>
            <person name="Overmann J."/>
            <person name="Amann R."/>
            <person name="Jetten M.S.M."/>
            <person name="Mascher T."/>
            <person name="Medema M.H."/>
            <person name="Devos D.P."/>
            <person name="Kaster A.-K."/>
            <person name="Ovreas L."/>
            <person name="Rohde M."/>
            <person name="Galperin M.Y."/>
            <person name="Jogler C."/>
        </authorList>
    </citation>
    <scope>NUCLEOTIDE SEQUENCE [LARGE SCALE GENOMIC DNA]</scope>
    <source>
        <strain evidence="1 2">FC18</strain>
    </source>
</reference>